<dbReference type="SUPFAM" id="SSF57959">
    <property type="entry name" value="Leucine zipper domain"/>
    <property type="match status" value="1"/>
</dbReference>
<dbReference type="InterPro" id="IPR045314">
    <property type="entry name" value="bZIP_plant_GBF1"/>
</dbReference>
<proteinExistence type="predicted"/>
<dbReference type="SMART" id="SM00338">
    <property type="entry name" value="BRLZ"/>
    <property type="match status" value="1"/>
</dbReference>
<dbReference type="OrthoDB" id="551672at2759"/>
<dbReference type="Gene3D" id="1.20.5.170">
    <property type="match status" value="1"/>
</dbReference>
<keyword evidence="3" id="KW-0238">DNA-binding</keyword>
<organism evidence="7 8">
    <name type="scientific">Cinnamomum micranthum f. kanehirae</name>
    <dbReference type="NCBI Taxonomy" id="337451"/>
    <lineage>
        <taxon>Eukaryota</taxon>
        <taxon>Viridiplantae</taxon>
        <taxon>Streptophyta</taxon>
        <taxon>Embryophyta</taxon>
        <taxon>Tracheophyta</taxon>
        <taxon>Spermatophyta</taxon>
        <taxon>Magnoliopsida</taxon>
        <taxon>Magnoliidae</taxon>
        <taxon>Laurales</taxon>
        <taxon>Lauraceae</taxon>
        <taxon>Cinnamomum</taxon>
    </lineage>
</organism>
<dbReference type="Proteomes" id="UP000283530">
    <property type="component" value="Unassembled WGS sequence"/>
</dbReference>
<comment type="subcellular location">
    <subcellularLocation>
        <location evidence="1">Nucleus</location>
    </subcellularLocation>
</comment>
<evidence type="ECO:0000259" key="6">
    <source>
        <dbReference type="PROSITE" id="PS50217"/>
    </source>
</evidence>
<dbReference type="PROSITE" id="PS00036">
    <property type="entry name" value="BZIP_BASIC"/>
    <property type="match status" value="1"/>
</dbReference>
<dbReference type="InterPro" id="IPR046347">
    <property type="entry name" value="bZIP_sf"/>
</dbReference>
<comment type="caution">
    <text evidence="7">The sequence shown here is derived from an EMBL/GenBank/DDBJ whole genome shotgun (WGS) entry which is preliminary data.</text>
</comment>
<evidence type="ECO:0000256" key="3">
    <source>
        <dbReference type="ARBA" id="ARBA00023125"/>
    </source>
</evidence>
<feature type="domain" description="BZIP" evidence="6">
    <location>
        <begin position="80"/>
        <end position="143"/>
    </location>
</feature>
<dbReference type="CDD" id="cd14702">
    <property type="entry name" value="bZIP_plant_GBF1"/>
    <property type="match status" value="1"/>
</dbReference>
<evidence type="ECO:0000256" key="4">
    <source>
        <dbReference type="ARBA" id="ARBA00023163"/>
    </source>
</evidence>
<dbReference type="AlphaFoldDB" id="A0A443NXU3"/>
<sequence length="178" mass="20740">MESCEVAGVQYLSPINPTPYLSHFTPLQNNIPYNHFDRFLTPYPTSTLQIPHLFHDPTPHISSSCNNSTSDEDHQLSVIDERKQRRMISNRESARRSRMRKQKQLDELWLQVVRLRTENRELMDKLNGVLESHDLILQENNQLREEATSLHQTLQGLQVRNPFGLLNDIEEAAPTKSR</sequence>
<dbReference type="InterPro" id="IPR004827">
    <property type="entry name" value="bZIP"/>
</dbReference>
<gene>
    <name evidence="7" type="ORF">CKAN_01211100</name>
</gene>
<keyword evidence="8" id="KW-1185">Reference proteome</keyword>
<keyword evidence="2" id="KW-0805">Transcription regulation</keyword>
<dbReference type="Pfam" id="PF00170">
    <property type="entry name" value="bZIP_1"/>
    <property type="match status" value="1"/>
</dbReference>
<keyword evidence="4" id="KW-0804">Transcription</keyword>
<evidence type="ECO:0000313" key="8">
    <source>
        <dbReference type="Proteomes" id="UP000283530"/>
    </source>
</evidence>
<evidence type="ECO:0000256" key="1">
    <source>
        <dbReference type="ARBA" id="ARBA00004123"/>
    </source>
</evidence>
<keyword evidence="5" id="KW-0539">Nucleus</keyword>
<dbReference type="EMBL" id="QPKB01000004">
    <property type="protein sequence ID" value="RWR83358.1"/>
    <property type="molecule type" value="Genomic_DNA"/>
</dbReference>
<dbReference type="InterPro" id="IPR044521">
    <property type="entry name" value="AtbZIP8/43"/>
</dbReference>
<name>A0A443NXU3_9MAGN</name>
<evidence type="ECO:0000256" key="5">
    <source>
        <dbReference type="ARBA" id="ARBA00023242"/>
    </source>
</evidence>
<evidence type="ECO:0000313" key="7">
    <source>
        <dbReference type="EMBL" id="RWR83358.1"/>
    </source>
</evidence>
<dbReference type="GO" id="GO:0003677">
    <property type="term" value="F:DNA binding"/>
    <property type="evidence" value="ECO:0007669"/>
    <property type="project" value="UniProtKB-KW"/>
</dbReference>
<accession>A0A443NXU3</accession>
<dbReference type="GO" id="GO:0005634">
    <property type="term" value="C:nucleus"/>
    <property type="evidence" value="ECO:0007669"/>
    <property type="project" value="UniProtKB-SubCell"/>
</dbReference>
<dbReference type="GO" id="GO:0003700">
    <property type="term" value="F:DNA-binding transcription factor activity"/>
    <property type="evidence" value="ECO:0007669"/>
    <property type="project" value="InterPro"/>
</dbReference>
<protein>
    <submittedName>
        <fullName evidence="7">Basic leucine zipper 43-like protein</fullName>
    </submittedName>
</protein>
<dbReference type="PANTHER" id="PTHR46324:SF26">
    <property type="entry name" value="OS02G0728001 PROTEIN"/>
    <property type="match status" value="1"/>
</dbReference>
<dbReference type="PANTHER" id="PTHR46324">
    <property type="entry name" value="BASIC LEUCINE ZIPPER 43-RELATED"/>
    <property type="match status" value="1"/>
</dbReference>
<evidence type="ECO:0000256" key="2">
    <source>
        <dbReference type="ARBA" id="ARBA00023015"/>
    </source>
</evidence>
<dbReference type="FunFam" id="1.20.5.170:FF:000020">
    <property type="entry name" value="BZIP transcription factor"/>
    <property type="match status" value="1"/>
</dbReference>
<reference evidence="7 8" key="1">
    <citation type="journal article" date="2019" name="Nat. Plants">
        <title>Stout camphor tree genome fills gaps in understanding of flowering plant genome evolution.</title>
        <authorList>
            <person name="Chaw S.M."/>
            <person name="Liu Y.C."/>
            <person name="Wu Y.W."/>
            <person name="Wang H.Y."/>
            <person name="Lin C.I."/>
            <person name="Wu C.S."/>
            <person name="Ke H.M."/>
            <person name="Chang L.Y."/>
            <person name="Hsu C.Y."/>
            <person name="Yang H.T."/>
            <person name="Sudianto E."/>
            <person name="Hsu M.H."/>
            <person name="Wu K.P."/>
            <person name="Wang L.N."/>
            <person name="Leebens-Mack J.H."/>
            <person name="Tsai I.J."/>
        </authorList>
    </citation>
    <scope>NUCLEOTIDE SEQUENCE [LARGE SCALE GENOMIC DNA]</scope>
    <source>
        <strain evidence="8">cv. Chaw 1501</strain>
        <tissue evidence="7">Young leaves</tissue>
    </source>
</reference>
<dbReference type="PROSITE" id="PS50217">
    <property type="entry name" value="BZIP"/>
    <property type="match status" value="1"/>
</dbReference>